<dbReference type="Gene3D" id="3.40.190.170">
    <property type="entry name" value="Bacterial extracellular solute-binding protein, family 7"/>
    <property type="match status" value="1"/>
</dbReference>
<protein>
    <recommendedName>
        <fullName evidence="5">C4-dicarboxylate ABC transporter substrate-binding protein</fullName>
    </recommendedName>
</protein>
<dbReference type="InterPro" id="IPR038404">
    <property type="entry name" value="TRAP_DctP_sf"/>
</dbReference>
<evidence type="ECO:0000313" key="3">
    <source>
        <dbReference type="EMBL" id="KHJ53644.1"/>
    </source>
</evidence>
<reference evidence="3 4" key="1">
    <citation type="submission" date="2014-09" db="EMBL/GenBank/DDBJ databases">
        <title>Isolation and characterization of Aurantimonas altamirensis ON-56566 from clinical sample following a dog bite.</title>
        <authorList>
            <person name="Eshaghi A."/>
            <person name="Li A."/>
            <person name="Shahinas D."/>
            <person name="Bahn P."/>
            <person name="Kus J.V."/>
            <person name="Patel S.N."/>
        </authorList>
    </citation>
    <scope>NUCLEOTIDE SEQUENCE [LARGE SCALE GENOMIC DNA]</scope>
    <source>
        <strain evidence="3 4">ON-56566</strain>
    </source>
</reference>
<comment type="caution">
    <text evidence="3">The sequence shown here is derived from an EMBL/GenBank/DDBJ whole genome shotgun (WGS) entry which is preliminary data.</text>
</comment>
<dbReference type="NCBIfam" id="NF037995">
    <property type="entry name" value="TRAP_S1"/>
    <property type="match status" value="1"/>
</dbReference>
<dbReference type="CDD" id="cd13603">
    <property type="entry name" value="PBP2_TRAP_Siap_TeaA_like"/>
    <property type="match status" value="1"/>
</dbReference>
<dbReference type="OrthoDB" id="9803763at2"/>
<proteinExistence type="predicted"/>
<dbReference type="STRING" id="370622.LA66_17095"/>
<dbReference type="Pfam" id="PF03480">
    <property type="entry name" value="DctP"/>
    <property type="match status" value="1"/>
</dbReference>
<dbReference type="AlphaFoldDB" id="A0A0B1Q002"/>
<dbReference type="GO" id="GO:0030246">
    <property type="term" value="F:carbohydrate binding"/>
    <property type="evidence" value="ECO:0007669"/>
    <property type="project" value="TreeGrafter"/>
</dbReference>
<dbReference type="InterPro" id="IPR004682">
    <property type="entry name" value="TRAP_DctP"/>
</dbReference>
<name>A0A0B1Q002_9HYPH</name>
<dbReference type="PANTHER" id="PTHR33376:SF2">
    <property type="entry name" value="DICARBOXYLATE-BINDING PERIPLASMIC PROTEIN"/>
    <property type="match status" value="1"/>
</dbReference>
<dbReference type="EMBL" id="JRFJ01000005">
    <property type="protein sequence ID" value="KHJ53644.1"/>
    <property type="molecule type" value="Genomic_DNA"/>
</dbReference>
<dbReference type="PANTHER" id="PTHR33376">
    <property type="match status" value="1"/>
</dbReference>
<dbReference type="InterPro" id="IPR018389">
    <property type="entry name" value="DctP_fam"/>
</dbReference>
<organism evidence="3 4">
    <name type="scientific">Aureimonas altamirensis</name>
    <dbReference type="NCBI Taxonomy" id="370622"/>
    <lineage>
        <taxon>Bacteria</taxon>
        <taxon>Pseudomonadati</taxon>
        <taxon>Pseudomonadota</taxon>
        <taxon>Alphaproteobacteria</taxon>
        <taxon>Hyphomicrobiales</taxon>
        <taxon>Aurantimonadaceae</taxon>
        <taxon>Aureimonas</taxon>
    </lineage>
</organism>
<sequence length="326" mass="34684">MKTRIATILASCTAGLMMSFTASAQTQMRLAVETTSGDPTHVMLSTFRDALSESAGDAVTFTFNDGGSLGDETALAELIRAGAVEVIPMGSDGVASLDTHFSIFDTPFLFASKDDARKALDGEFGDVMAASLREKANLQVLAFGELGVRVISNSKREVRTPADLSGLKLRTPSSPTRMMAFQTLGAVPTNLPLGEVYMGLRQGVIDGQENPLSVIKEFSLHEAQPYISLTNHIYTPITLVMNGVAYDALSDELKAQVKAAAEAGVEATRTLSDESDAKLVDEFREAGVTVTEPDIAAFQTAAEPVRAQIAEIVSPEFMDSVKGLLP</sequence>
<feature type="chain" id="PRO_5002060082" description="C4-dicarboxylate ABC transporter substrate-binding protein" evidence="2">
    <location>
        <begin position="25"/>
        <end position="326"/>
    </location>
</feature>
<evidence type="ECO:0008006" key="5">
    <source>
        <dbReference type="Google" id="ProtNLM"/>
    </source>
</evidence>
<dbReference type="RefSeq" id="WP_039195150.1">
    <property type="nucleotide sequence ID" value="NZ_JRFJ01000005.1"/>
</dbReference>
<dbReference type="Proteomes" id="UP000030826">
    <property type="component" value="Unassembled WGS sequence"/>
</dbReference>
<dbReference type="NCBIfam" id="TIGR00787">
    <property type="entry name" value="dctP"/>
    <property type="match status" value="1"/>
</dbReference>
<keyword evidence="1 2" id="KW-0732">Signal</keyword>
<evidence type="ECO:0000313" key="4">
    <source>
        <dbReference type="Proteomes" id="UP000030826"/>
    </source>
</evidence>
<gene>
    <name evidence="3" type="ORF">LA66_17095</name>
</gene>
<feature type="signal peptide" evidence="2">
    <location>
        <begin position="1"/>
        <end position="24"/>
    </location>
</feature>
<dbReference type="PIRSF" id="PIRSF006470">
    <property type="entry name" value="DctB"/>
    <property type="match status" value="1"/>
</dbReference>
<evidence type="ECO:0000256" key="2">
    <source>
        <dbReference type="SAM" id="SignalP"/>
    </source>
</evidence>
<evidence type="ECO:0000256" key="1">
    <source>
        <dbReference type="ARBA" id="ARBA00022729"/>
    </source>
</evidence>
<dbReference type="GO" id="GO:0055085">
    <property type="term" value="P:transmembrane transport"/>
    <property type="evidence" value="ECO:0007669"/>
    <property type="project" value="InterPro"/>
</dbReference>
<accession>A0A0B1Q002</accession>
<dbReference type="GO" id="GO:0030288">
    <property type="term" value="C:outer membrane-bounded periplasmic space"/>
    <property type="evidence" value="ECO:0007669"/>
    <property type="project" value="InterPro"/>
</dbReference>